<organism evidence="1">
    <name type="scientific">Bacteroides caccae</name>
    <dbReference type="NCBI Taxonomy" id="47678"/>
    <lineage>
        <taxon>Bacteria</taxon>
        <taxon>Pseudomonadati</taxon>
        <taxon>Bacteroidota</taxon>
        <taxon>Bacteroidia</taxon>
        <taxon>Bacteroidales</taxon>
        <taxon>Bacteroidaceae</taxon>
        <taxon>Bacteroides</taxon>
    </lineage>
</organism>
<reference evidence="1" key="1">
    <citation type="submission" date="2019-11" db="EMBL/GenBank/DDBJ databases">
        <authorList>
            <person name="Feng L."/>
        </authorList>
    </citation>
    <scope>NUCLEOTIDE SEQUENCE</scope>
    <source>
        <strain evidence="1">BcaccaeLFYP20</strain>
    </source>
</reference>
<accession>A0A6N2WPL2</accession>
<evidence type="ECO:0000313" key="1">
    <source>
        <dbReference type="EMBL" id="VYT44153.1"/>
    </source>
</evidence>
<name>A0A6N2WPL2_9BACE</name>
<gene>
    <name evidence="1" type="ORF">BCLFYP20_04155</name>
</gene>
<dbReference type="EMBL" id="CACRTB010000038">
    <property type="protein sequence ID" value="VYT44153.1"/>
    <property type="molecule type" value="Genomic_DNA"/>
</dbReference>
<protein>
    <submittedName>
        <fullName evidence="1">Uncharacterized protein</fullName>
    </submittedName>
</protein>
<sequence>MKVKECKLSENILYLAYRVSFYKMRLYKVESNVLIIRVIY</sequence>
<proteinExistence type="predicted"/>
<dbReference type="AlphaFoldDB" id="A0A6N2WPL2"/>